<keyword evidence="1" id="KW-0812">Transmembrane</keyword>
<organism evidence="2">
    <name type="scientific">uncultured Caudovirales phage</name>
    <dbReference type="NCBI Taxonomy" id="2100421"/>
    <lineage>
        <taxon>Viruses</taxon>
        <taxon>Duplodnaviria</taxon>
        <taxon>Heunggongvirae</taxon>
        <taxon>Uroviricota</taxon>
        <taxon>Caudoviricetes</taxon>
        <taxon>Peduoviridae</taxon>
        <taxon>Maltschvirus</taxon>
        <taxon>Maltschvirus maltsch</taxon>
    </lineage>
</organism>
<name>A0A6J5PYW4_9CAUD</name>
<sequence>MSHATETDTVSAMKALQCAIASLDKGYPIAAEAWADTAALIIRESQITPAQQRQLVAPHDKPRLGDYVAGALSFGALCWFFVHGVWSVLHGVWGVL</sequence>
<feature type="transmembrane region" description="Helical" evidence="1">
    <location>
        <begin position="67"/>
        <end position="89"/>
    </location>
</feature>
<dbReference type="EMBL" id="LR796885">
    <property type="protein sequence ID" value="CAB4172534.1"/>
    <property type="molecule type" value="Genomic_DNA"/>
</dbReference>
<evidence type="ECO:0000256" key="1">
    <source>
        <dbReference type="SAM" id="Phobius"/>
    </source>
</evidence>
<proteinExistence type="predicted"/>
<gene>
    <name evidence="2" type="ORF">UFOVP935_37</name>
</gene>
<keyword evidence="1" id="KW-1133">Transmembrane helix</keyword>
<reference evidence="2" key="1">
    <citation type="submission" date="2020-05" db="EMBL/GenBank/DDBJ databases">
        <authorList>
            <person name="Chiriac C."/>
            <person name="Salcher M."/>
            <person name="Ghai R."/>
            <person name="Kavagutti S V."/>
        </authorList>
    </citation>
    <scope>NUCLEOTIDE SEQUENCE</scope>
</reference>
<protein>
    <submittedName>
        <fullName evidence="2">Uncharacterized protein</fullName>
    </submittedName>
</protein>
<accession>A0A6J5PYW4</accession>
<evidence type="ECO:0000313" key="2">
    <source>
        <dbReference type="EMBL" id="CAB4172534.1"/>
    </source>
</evidence>
<keyword evidence="1" id="KW-0472">Membrane</keyword>